<dbReference type="EMBL" id="BOLY01000002">
    <property type="protein sequence ID" value="GIZ39256.1"/>
    <property type="molecule type" value="Genomic_DNA"/>
</dbReference>
<feature type="compositionally biased region" description="Pro residues" evidence="1">
    <location>
        <begin position="65"/>
        <end position="77"/>
    </location>
</feature>
<feature type="compositionally biased region" description="Low complexity" evidence="1">
    <location>
        <begin position="591"/>
        <end position="603"/>
    </location>
</feature>
<feature type="compositionally biased region" description="Basic and acidic residues" evidence="1">
    <location>
        <begin position="7"/>
        <end position="18"/>
    </location>
</feature>
<feature type="region of interest" description="Disordered" evidence="1">
    <location>
        <begin position="257"/>
        <end position="286"/>
    </location>
</feature>
<dbReference type="GeneID" id="68288221"/>
<feature type="region of interest" description="Disordered" evidence="1">
    <location>
        <begin position="62"/>
        <end position="165"/>
    </location>
</feature>
<dbReference type="RefSeq" id="XP_044653743.1">
    <property type="nucleotide sequence ID" value="XM_044797808.1"/>
</dbReference>
<feature type="region of interest" description="Disordered" evidence="1">
    <location>
        <begin position="233"/>
        <end position="252"/>
    </location>
</feature>
<comment type="caution">
    <text evidence="2">The sequence shown here is derived from an EMBL/GenBank/DDBJ whole genome shotgun (WGS) entry which is preliminary data.</text>
</comment>
<accession>A0A9P3F9H9</accession>
<feature type="region of interest" description="Disordered" evidence="1">
    <location>
        <begin position="1"/>
        <end position="31"/>
    </location>
</feature>
<feature type="compositionally biased region" description="Low complexity" evidence="1">
    <location>
        <begin position="510"/>
        <end position="520"/>
    </location>
</feature>
<feature type="compositionally biased region" description="Polar residues" evidence="1">
    <location>
        <begin position="126"/>
        <end position="138"/>
    </location>
</feature>
<feature type="compositionally biased region" description="Basic and acidic residues" evidence="1">
    <location>
        <begin position="146"/>
        <end position="159"/>
    </location>
</feature>
<feature type="compositionally biased region" description="Polar residues" evidence="1">
    <location>
        <begin position="557"/>
        <end position="571"/>
    </location>
</feature>
<name>A0A9P3F9H9_9PEZI</name>
<dbReference type="OrthoDB" id="3786440at2759"/>
<feature type="compositionally biased region" description="Low complexity" evidence="1">
    <location>
        <begin position="102"/>
        <end position="119"/>
    </location>
</feature>
<keyword evidence="3" id="KW-1185">Reference proteome</keyword>
<protein>
    <submittedName>
        <fullName evidence="2">Uncharacterized protein</fullName>
    </submittedName>
</protein>
<evidence type="ECO:0000313" key="3">
    <source>
        <dbReference type="Proteomes" id="UP000825890"/>
    </source>
</evidence>
<gene>
    <name evidence="2" type="ORF">CKM354_000264600</name>
</gene>
<reference evidence="2 3" key="1">
    <citation type="submission" date="2021-01" db="EMBL/GenBank/DDBJ databases">
        <title>Cercospora kikuchii MAFF 305040 whole genome shotgun sequence.</title>
        <authorList>
            <person name="Kashiwa T."/>
            <person name="Suzuki T."/>
        </authorList>
    </citation>
    <scope>NUCLEOTIDE SEQUENCE [LARGE SCALE GENOMIC DNA]</scope>
    <source>
        <strain evidence="2 3">MAFF 305040</strain>
    </source>
</reference>
<dbReference type="Proteomes" id="UP000825890">
    <property type="component" value="Unassembled WGS sequence"/>
</dbReference>
<dbReference type="AlphaFoldDB" id="A0A9P3F9H9"/>
<feature type="compositionally biased region" description="Basic and acidic residues" evidence="1">
    <location>
        <begin position="523"/>
        <end position="537"/>
    </location>
</feature>
<proteinExistence type="predicted"/>
<organism evidence="2 3">
    <name type="scientific">Cercospora kikuchii</name>
    <dbReference type="NCBI Taxonomy" id="84275"/>
    <lineage>
        <taxon>Eukaryota</taxon>
        <taxon>Fungi</taxon>
        <taxon>Dikarya</taxon>
        <taxon>Ascomycota</taxon>
        <taxon>Pezizomycotina</taxon>
        <taxon>Dothideomycetes</taxon>
        <taxon>Dothideomycetidae</taxon>
        <taxon>Mycosphaerellales</taxon>
        <taxon>Mycosphaerellaceae</taxon>
        <taxon>Cercospora</taxon>
    </lineage>
</organism>
<evidence type="ECO:0000256" key="1">
    <source>
        <dbReference type="SAM" id="MobiDB-lite"/>
    </source>
</evidence>
<feature type="region of interest" description="Disordered" evidence="1">
    <location>
        <begin position="510"/>
        <end position="633"/>
    </location>
</feature>
<sequence length="633" mass="69351">MSGIKARAQEYETTRKIDTQQLGEEGLNEYSPRTTAHLRQSAMHNDRAVDRNLRHGVASTHLFAVPPPPPTNAPPKIPANTRSLPSAKHRLRKYSRGRESTAMRTASSRIRSSSAPPTSKHGSALRMTTRNAVPSKVSSHGAGARSRMDTRRRSFDDHARHRSMAAVSIRSAPQIVENMSTRRWRTGAVAKPSSSKASTRALTKDKRLHWEETTRMQIDTTSLLPEKLAIKKGHTVSRSKASQPPRVNLPPRLSFIEKDLPGTPNMLPRTPTELLPRSRTTPKDPELLKSRRSGIIGRSPLSQVSLNRGHAKDTGDPVPLGRGLKAISEDSINNENMPSGLSPAIPTATQIHLRGGSVVTVTPPELTAWRRTYYLHGPIKLPKPAIVPRKNSVASLEAFQDVVDDLYQHSLAIPRRESDDAVSEDICDFFDDFGFDPVSFDGDVLAKPVVKLDMVHEEDDDSDVEASPIEVVIAKEVLESMNRLRSDNAPTVLKPLETSETLRARGIARLSRASAKSAASDNTKGRKESLSGDRPERISQSILLTTPEAGDFGSGSPRLQPSRKASGTASMRPTPIATDRVLDEDDIQEMSVSPAWVSPAAAPKTGLSKGMSTRRPRNPLDRIRRAVATASNR</sequence>
<evidence type="ECO:0000313" key="2">
    <source>
        <dbReference type="EMBL" id="GIZ39256.1"/>
    </source>
</evidence>